<gene>
    <name evidence="1" type="ORF">K469DRAFT_541256</name>
</gene>
<evidence type="ECO:0000313" key="2">
    <source>
        <dbReference type="Proteomes" id="UP000800200"/>
    </source>
</evidence>
<sequence>FSSWEYNGMKNRLERAIADLDKSALTRHAELITAKKLTMSKPFSAGQYWI</sequence>
<protein>
    <submittedName>
        <fullName evidence="1">Uncharacterized protein</fullName>
    </submittedName>
</protein>
<dbReference type="Proteomes" id="UP000800200">
    <property type="component" value="Unassembled WGS sequence"/>
</dbReference>
<proteinExistence type="predicted"/>
<dbReference type="EMBL" id="ML994802">
    <property type="protein sequence ID" value="KAF2174648.1"/>
    <property type="molecule type" value="Genomic_DNA"/>
</dbReference>
<name>A0A6A6D861_9PEZI</name>
<organism evidence="1 2">
    <name type="scientific">Zopfia rhizophila CBS 207.26</name>
    <dbReference type="NCBI Taxonomy" id="1314779"/>
    <lineage>
        <taxon>Eukaryota</taxon>
        <taxon>Fungi</taxon>
        <taxon>Dikarya</taxon>
        <taxon>Ascomycota</taxon>
        <taxon>Pezizomycotina</taxon>
        <taxon>Dothideomycetes</taxon>
        <taxon>Dothideomycetes incertae sedis</taxon>
        <taxon>Zopfiaceae</taxon>
        <taxon>Zopfia</taxon>
    </lineage>
</organism>
<keyword evidence="2" id="KW-1185">Reference proteome</keyword>
<reference evidence="1" key="1">
    <citation type="journal article" date="2020" name="Stud. Mycol.">
        <title>101 Dothideomycetes genomes: a test case for predicting lifestyles and emergence of pathogens.</title>
        <authorList>
            <person name="Haridas S."/>
            <person name="Albert R."/>
            <person name="Binder M."/>
            <person name="Bloem J."/>
            <person name="Labutti K."/>
            <person name="Salamov A."/>
            <person name="Andreopoulos B."/>
            <person name="Baker S."/>
            <person name="Barry K."/>
            <person name="Bills G."/>
            <person name="Bluhm B."/>
            <person name="Cannon C."/>
            <person name="Castanera R."/>
            <person name="Culley D."/>
            <person name="Daum C."/>
            <person name="Ezra D."/>
            <person name="Gonzalez J."/>
            <person name="Henrissat B."/>
            <person name="Kuo A."/>
            <person name="Liang C."/>
            <person name="Lipzen A."/>
            <person name="Lutzoni F."/>
            <person name="Magnuson J."/>
            <person name="Mondo S."/>
            <person name="Nolan M."/>
            <person name="Ohm R."/>
            <person name="Pangilinan J."/>
            <person name="Park H.-J."/>
            <person name="Ramirez L."/>
            <person name="Alfaro M."/>
            <person name="Sun H."/>
            <person name="Tritt A."/>
            <person name="Yoshinaga Y."/>
            <person name="Zwiers L.-H."/>
            <person name="Turgeon B."/>
            <person name="Goodwin S."/>
            <person name="Spatafora J."/>
            <person name="Crous P."/>
            <person name="Grigoriev I."/>
        </authorList>
    </citation>
    <scope>NUCLEOTIDE SEQUENCE</scope>
    <source>
        <strain evidence="1">CBS 207.26</strain>
    </source>
</reference>
<feature type="non-terminal residue" evidence="1">
    <location>
        <position position="50"/>
    </location>
</feature>
<dbReference type="AlphaFoldDB" id="A0A6A6D861"/>
<dbReference type="OrthoDB" id="5327538at2759"/>
<accession>A0A6A6D861</accession>
<evidence type="ECO:0000313" key="1">
    <source>
        <dbReference type="EMBL" id="KAF2174648.1"/>
    </source>
</evidence>
<feature type="non-terminal residue" evidence="1">
    <location>
        <position position="1"/>
    </location>
</feature>